<evidence type="ECO:0000256" key="7">
    <source>
        <dbReference type="PIRNR" id="PIRNR000858"/>
    </source>
</evidence>
<dbReference type="EC" id="2.8.3.5" evidence="7"/>
<proteinExistence type="inferred from homology"/>
<dbReference type="InterPro" id="IPR004163">
    <property type="entry name" value="CoA_transf_BS"/>
</dbReference>
<dbReference type="GO" id="GO:0046952">
    <property type="term" value="P:ketone body catabolic process"/>
    <property type="evidence" value="ECO:0007669"/>
    <property type="project" value="InterPro"/>
</dbReference>
<dbReference type="Ensembl" id="ENSOABT00000038852.2">
    <property type="protein sequence ID" value="ENSOABP00000037815.2"/>
    <property type="gene ID" value="ENSOABG00000015005.2"/>
</dbReference>
<dbReference type="NCBIfam" id="TIGR02429">
    <property type="entry name" value="pcaI_scoA_fam"/>
    <property type="match status" value="1"/>
</dbReference>
<reference evidence="9" key="1">
    <citation type="submission" date="2025-08" db="UniProtKB">
        <authorList>
            <consortium name="Ensembl"/>
        </authorList>
    </citation>
    <scope>IDENTIFICATION</scope>
</reference>
<organism evidence="9 10">
    <name type="scientific">Oreochromis aureus</name>
    <name type="common">Israeli tilapia</name>
    <name type="synonym">Chromis aureus</name>
    <dbReference type="NCBI Taxonomy" id="47969"/>
    <lineage>
        <taxon>Eukaryota</taxon>
        <taxon>Metazoa</taxon>
        <taxon>Chordata</taxon>
        <taxon>Craniata</taxon>
        <taxon>Vertebrata</taxon>
        <taxon>Euteleostomi</taxon>
        <taxon>Actinopterygii</taxon>
        <taxon>Neopterygii</taxon>
        <taxon>Teleostei</taxon>
        <taxon>Neoteleostei</taxon>
        <taxon>Acanthomorphata</taxon>
        <taxon>Ovalentaria</taxon>
        <taxon>Cichlomorphae</taxon>
        <taxon>Cichliformes</taxon>
        <taxon>Cichlidae</taxon>
        <taxon>African cichlids</taxon>
        <taxon>Pseudocrenilabrinae</taxon>
        <taxon>Oreochromini</taxon>
        <taxon>Oreochromis</taxon>
    </lineage>
</organism>
<evidence type="ECO:0000256" key="5">
    <source>
        <dbReference type="ARBA" id="ARBA00022946"/>
    </source>
</evidence>
<evidence type="ECO:0000256" key="1">
    <source>
        <dbReference type="ARBA" id="ARBA00004173"/>
    </source>
</evidence>
<protein>
    <recommendedName>
        <fullName evidence="7">Succinyl-CoA:3-ketoacid-coenzyme A transferase</fullName>
        <ecNumber evidence="7">2.8.3.5</ecNumber>
    </recommendedName>
</protein>
<dbReference type="Gene3D" id="3.40.1080.10">
    <property type="entry name" value="Glutaconate Coenzyme A-transferase"/>
    <property type="match status" value="3"/>
</dbReference>
<gene>
    <name evidence="9" type="primary">oxct1a</name>
</gene>
<dbReference type="InterPro" id="IPR012792">
    <property type="entry name" value="3-oxoacid_CoA-transf_A"/>
</dbReference>
<keyword evidence="4 7" id="KW-0808">Transferase</keyword>
<evidence type="ECO:0000256" key="6">
    <source>
        <dbReference type="ARBA" id="ARBA00023128"/>
    </source>
</evidence>
<comment type="catalytic activity">
    <reaction evidence="7">
        <text>a 3-oxo acid + succinyl-CoA = a 3-oxoacyl-CoA + succinate</text>
        <dbReference type="Rhea" id="RHEA:24564"/>
        <dbReference type="ChEBI" id="CHEBI:30031"/>
        <dbReference type="ChEBI" id="CHEBI:35973"/>
        <dbReference type="ChEBI" id="CHEBI:57292"/>
        <dbReference type="ChEBI" id="CHEBI:90726"/>
        <dbReference type="EC" id="2.8.3.5"/>
    </reaction>
</comment>
<dbReference type="Pfam" id="PF01144">
    <property type="entry name" value="CoA_trans"/>
    <property type="match status" value="2"/>
</dbReference>
<comment type="subcellular location">
    <subcellularLocation>
        <location evidence="1">Mitochondrion</location>
    </subcellularLocation>
</comment>
<dbReference type="PANTHER" id="PTHR13707">
    <property type="entry name" value="KETOACID-COENZYME A TRANSFERASE"/>
    <property type="match status" value="1"/>
</dbReference>
<dbReference type="PROSITE" id="PS01273">
    <property type="entry name" value="COA_TRANSF_1"/>
    <property type="match status" value="1"/>
</dbReference>
<dbReference type="AlphaFoldDB" id="A0A668UD50"/>
<dbReference type="PANTHER" id="PTHR13707:SF23">
    <property type="entry name" value="SUCCINYL-COA:3-KETOACID-COENZYME A TRANSFERASE"/>
    <property type="match status" value="1"/>
</dbReference>
<reference evidence="9" key="2">
    <citation type="submission" date="2025-09" db="UniProtKB">
        <authorList>
            <consortium name="Ensembl"/>
        </authorList>
    </citation>
    <scope>IDENTIFICATION</scope>
</reference>
<keyword evidence="10" id="KW-1185">Reference proteome</keyword>
<dbReference type="InterPro" id="IPR004164">
    <property type="entry name" value="CoA_transf_AS"/>
</dbReference>
<name>A0A668UD50_OREAU</name>
<comment type="similarity">
    <text evidence="3 7">Belongs to the 3-oxoacid CoA-transferase family.</text>
</comment>
<dbReference type="FunFam" id="3.40.1080.10:FF:000002">
    <property type="entry name" value="Succinyl-CoA:3-ketoacid-coenzyme A transferase, mitochondrial"/>
    <property type="match status" value="1"/>
</dbReference>
<dbReference type="PIRSF" id="PIRSF000858">
    <property type="entry name" value="SCOT-t"/>
    <property type="match status" value="1"/>
</dbReference>
<dbReference type="InterPro" id="IPR014388">
    <property type="entry name" value="3-oxoacid_CoA-transferase"/>
</dbReference>
<accession>A0A668UD50</accession>
<dbReference type="PROSITE" id="PS01274">
    <property type="entry name" value="COA_TRANSF_2"/>
    <property type="match status" value="1"/>
</dbReference>
<dbReference type="GO" id="GO:0005739">
    <property type="term" value="C:mitochondrion"/>
    <property type="evidence" value="ECO:0007669"/>
    <property type="project" value="UniProtKB-SubCell"/>
</dbReference>
<dbReference type="InterPro" id="IPR004165">
    <property type="entry name" value="CoA_trans_fam_I"/>
</dbReference>
<evidence type="ECO:0000256" key="4">
    <source>
        <dbReference type="ARBA" id="ARBA00022679"/>
    </source>
</evidence>
<dbReference type="Proteomes" id="UP000472276">
    <property type="component" value="Unassembled WGS sequence"/>
</dbReference>
<dbReference type="InterPro" id="IPR037171">
    <property type="entry name" value="NagB/RpiA_transferase-like"/>
</dbReference>
<dbReference type="SUPFAM" id="SSF100950">
    <property type="entry name" value="NagB/RpiA/CoA transferase-like"/>
    <property type="match status" value="2"/>
</dbReference>
<keyword evidence="5" id="KW-0809">Transit peptide</keyword>
<evidence type="ECO:0000256" key="3">
    <source>
        <dbReference type="ARBA" id="ARBA00007154"/>
    </source>
</evidence>
<comment type="function">
    <text evidence="7">Key enzyme for ketone body catabolism. Transfers the CoA moiety from succinate to acetoacetate. Formation of the enzyme-CoA intermediate proceeds via an unstable anhydride species formed between the carboxylate groups of the enzyme and substrate.</text>
</comment>
<evidence type="ECO:0000313" key="9">
    <source>
        <dbReference type="Ensembl" id="ENSOABP00000037815.2"/>
    </source>
</evidence>
<comment type="pathway">
    <text evidence="2 7">Ketone metabolism; succinyl-CoA degradation; acetoacetyl-CoA from succinyl-CoA: step 1/1.</text>
</comment>
<keyword evidence="6 7" id="KW-0496">Mitochondrion</keyword>
<dbReference type="UniPathway" id="UPA00929">
    <property type="reaction ID" value="UER00894"/>
</dbReference>
<evidence type="ECO:0000313" key="10">
    <source>
        <dbReference type="Proteomes" id="UP000472276"/>
    </source>
</evidence>
<evidence type="ECO:0000256" key="2">
    <source>
        <dbReference type="ARBA" id="ARBA00004753"/>
    </source>
</evidence>
<dbReference type="GO" id="GO:0008260">
    <property type="term" value="F:succinyl-CoA:3-oxo-acid CoA-transferase activity"/>
    <property type="evidence" value="ECO:0007669"/>
    <property type="project" value="UniProtKB-EC"/>
</dbReference>
<feature type="active site" description="5-glutamyl coenzyme A thioester intermediate" evidence="8">
    <location>
        <position position="350"/>
    </location>
</feature>
<sequence length="594" mass="64337">MAALKALCRAENILLKTYHRTKLNFAIHQLSKTCGSYFSTSSQKNSKFYSDPVEAVKDIHNGATILVGGFGLCGIPENLINSLLKTGVKGITAVSNNAGVDNFGLGLLLQTKQIKRMISSYVGENAEFERQYLSGELEVELTPQGTLAERIRAGGAGVPAFFTATGYGTLIQEGGSPIKYNKDGSIAIASEEREVREFGGRHYVMEKAITGDFALIKAWKADKAGNIVFRKTARNFNQPMCKAAKTTIVEVEEVVEVGTFAAEDIHIPSIYVHRVVQGASYEKRIEKRTVRKSQEEKPKPKKESDIVRERIIRRAALEFEDGMYANLGIGIPMLASNFIKPDITVHLQSENGILGLGPYPTEDAVDADLINAGKETVTVLPGAAYFSSDDSFAMIRGGHINLTMLGAMQVSKHGDLANWMIPHHRGNLCFQLRPSRLKASPDCLAAPRRQPLWTVGELDSDGLTRCSRDSIGSAGSGFSVGLVNGDLPSNGTGKMVKGMGGAMDLVASAGTKVVVTMEHSAKGGKHKILDKCSLPLTGKQCVDRIITEKAVFDVDKTKGLTLVEIWEGLTPEDIKGCTGTDFEVSPNLKPMQQI</sequence>
<evidence type="ECO:0000256" key="8">
    <source>
        <dbReference type="PIRSR" id="PIRSR000858-1"/>
    </source>
</evidence>
<dbReference type="SMART" id="SM00882">
    <property type="entry name" value="CoA_trans"/>
    <property type="match status" value="2"/>
</dbReference>